<dbReference type="PANTHER" id="PTHR14709:SF1">
    <property type="entry name" value="PROLINE-RICH PROTEIN 12"/>
    <property type="match status" value="1"/>
</dbReference>
<feature type="region of interest" description="Disordered" evidence="1">
    <location>
        <begin position="783"/>
        <end position="809"/>
    </location>
</feature>
<dbReference type="GeneTree" id="ENSGT00440000037417"/>
<feature type="compositionally biased region" description="Polar residues" evidence="1">
    <location>
        <begin position="328"/>
        <end position="344"/>
    </location>
</feature>
<sequence length="1858" mass="204553">MERNYPASGFGDLGAGTGWSYDRSAKASLMYGSRSSHPDSELLHRQAYGTPLQGYAANHHPGSLSGLFDSSLHHASPSGPDPSVMNLISALESRAPQPTPSASSLLSQFRTPSWQTAMHTPAPTDLFISGALPGSSSFPSSSALSAYQHPSTFSGRSFTPSLSLQDAPAFSPTSNGLISPHDPLLHIKAPSQSSLGFDRLLSSQSTAFQGSQETPALQTQAPPTSSGCHLPPPQFNLLSSQLHNPSSQLYNASMFSSTPALPPAAPSESQPLLERAVSRQDSVIKHYQRSSSAHSTTLQQYANCSGSSGYQQIVSHHEHAGVSCSPLGEQSPSSDPKTSPHMESQTYRPVIQTAYTSSSSRASASSSSTSKGVKSSCSTSGYSSSSLASSSSCTPHTPPSTSSNSSSSSSNPKTNTNSLSAPSLQQPPPQSALVPPTLPVVSLSLVQQPATSQCLSTYGSQSVTKPSTGLPDQTPPQQHPQSYSPNLPSSTHMALHYGGFTSPHPQDLSAGTGGSGGKAFMGIGSGGRSFSAEIVFENSSFGSTSLRRADSPSIGYGSGSPGSGPGLRSVVGSAGSGNGAACNRGSSSYHLTESSTSPSANSSISRPGLHSPVTARPVQSPVSSGVTKFLSSVLSPAFMSSPQGFPDNRQSQSYHSTPPKPKTEATSILGAERSQDEEDDEDFLIHHLLHSQSSTSHSSQHHPHPQQLCQQISHARHGEGKGVTYDIDKISEERYHLQSVIRISDALSHSHTHPNPHALQHTQHTHHPLSVNAQLTHPHSQQMAANIATPQEQQQSQIRDPETQLSHSQLEQLKRHQFEAESQADKVGQNQAQQQRFAPLTSICFPDSLLHDEDRSFFPEMDDMFCAAESYNMVGHHNNQGYGQYCQSLPGTGNGNLRLDLDSLKTHELPSTVNTDQLGLIQSQTSSMGLNTAVQGDGSVNKIIGLTSPIFCSSRPKKLLKTSSFHLLKQRREPQHQTKKNYAQEYEFGDDEDKADVPADIRLNSRRLPDLLPDLVSSCRKAGGASGISGYSSLEHPPQLPPHDGPKKRGRKPTKPKREGPPRPRGRPRIRPLPEPPYCRGLMGSVAGENRRGRGRGRGRGRREEGLVQMNWLALLCSKKPVKSIFLSECGDCYIITPSVISFCFLQADEKAFDFKPGFMASFLDFLKTGKKQSDFEPEHDEEKGGIRSLSPTSPPLPPTSPQQPPGAFSDAGQGEGSDLALSSCSSPCKPLDDELKRNLETLPSFSSDEEDSVSKNQDLQKSISSAISALYDTPHSLAAAMASAVVKAQPMLSPPTPQEPSLSPPLPIMPPLSSSMEGRKEEKHCFISPCACFSDLPSGPVPASAPPSPSSSSSPPTYSSPSPLPPLSFSVPSPLPPPSPPTPEETPASQRLTSLHLAKKQADAAIAGESEEEDSESGGEGIFRERDEFVVRTEDIGTLKMALQTGREPPPIWRVQKALLQKFSPEIKDGQRQFCATSNYLGYFGDAKMHYQRLYVKFLENVNKKDYVRVCSRKPWHRLLTIHSQSQARTERDDRDKERQKEREKERRERETRKKVEKEHKERERKEEREQKEKEKEERLKKENEKVEKEKEGREQNERECREKTLEWKKESESERREKEKKEWDTRERELKEKERNKRQQSEEEREQRVRETQEREWKERERPGREQKGRERQEREWEVRQGDQKDREQREREKGMFCYFNTSDELYLPPMRKIDSLLSERKKKLLRRVNMSAQHQEALHIFPKMTADPLESGVVKVHLGGEGYNRKTLNQVKRGIPKQQDMKLSIEICRIYSLYHSLHHYKYHTFLHCKKETDNIEQAAEDPGQEEVVQQCMANQGWLESLFDSFMELLTVSAKA</sequence>
<feature type="region of interest" description="Disordered" evidence="1">
    <location>
        <begin position="206"/>
        <end position="233"/>
    </location>
</feature>
<evidence type="ECO:0000313" key="2">
    <source>
        <dbReference type="Ensembl" id="ENSACIP00000022864.1"/>
    </source>
</evidence>
<proteinExistence type="predicted"/>
<dbReference type="InterPro" id="IPR052466">
    <property type="entry name" value="DNA_MethProtect_Complex"/>
</dbReference>
<feature type="compositionally biased region" description="Polar residues" evidence="1">
    <location>
        <begin position="479"/>
        <end position="492"/>
    </location>
</feature>
<feature type="region of interest" description="Disordered" evidence="1">
    <location>
        <begin position="967"/>
        <end position="993"/>
    </location>
</feature>
<dbReference type="PANTHER" id="PTHR14709">
    <property type="entry name" value="GLUTAMINE AND SERINE-RICH PROTEIN 1-RELATED"/>
    <property type="match status" value="1"/>
</dbReference>
<dbReference type="Ensembl" id="ENSACIT00000023471.1">
    <property type="protein sequence ID" value="ENSACIP00000022864.1"/>
    <property type="gene ID" value="ENSACIG00000017743.1"/>
</dbReference>
<feature type="compositionally biased region" description="Low complexity" evidence="1">
    <location>
        <begin position="1351"/>
        <end position="1373"/>
    </location>
</feature>
<reference evidence="2" key="2">
    <citation type="submission" date="2025-09" db="UniProtKB">
        <authorList>
            <consortium name="Ensembl"/>
        </authorList>
    </citation>
    <scope>IDENTIFICATION</scope>
</reference>
<feature type="region of interest" description="Disordered" evidence="1">
    <location>
        <begin position="1525"/>
        <end position="1693"/>
    </location>
</feature>
<feature type="region of interest" description="Disordered" evidence="1">
    <location>
        <begin position="358"/>
        <end position="435"/>
    </location>
</feature>
<feature type="compositionally biased region" description="Polar residues" evidence="1">
    <location>
        <begin position="641"/>
        <end position="656"/>
    </location>
</feature>
<reference evidence="2" key="1">
    <citation type="submission" date="2025-08" db="UniProtKB">
        <authorList>
            <consortium name="Ensembl"/>
        </authorList>
    </citation>
    <scope>IDENTIFICATION</scope>
</reference>
<feature type="compositionally biased region" description="Low complexity" evidence="1">
    <location>
        <begin position="358"/>
        <end position="424"/>
    </location>
</feature>
<feature type="region of interest" description="Disordered" evidence="1">
    <location>
        <begin position="457"/>
        <end position="515"/>
    </location>
</feature>
<organism evidence="2 3">
    <name type="scientific">Amphilophus citrinellus</name>
    <name type="common">Midas cichlid</name>
    <name type="synonym">Cichlasoma citrinellum</name>
    <dbReference type="NCBI Taxonomy" id="61819"/>
    <lineage>
        <taxon>Eukaryota</taxon>
        <taxon>Metazoa</taxon>
        <taxon>Chordata</taxon>
        <taxon>Craniata</taxon>
        <taxon>Vertebrata</taxon>
        <taxon>Euteleostomi</taxon>
        <taxon>Actinopterygii</taxon>
        <taxon>Neopterygii</taxon>
        <taxon>Teleostei</taxon>
        <taxon>Neoteleostei</taxon>
        <taxon>Acanthomorphata</taxon>
        <taxon>Ovalentaria</taxon>
        <taxon>Cichlomorphae</taxon>
        <taxon>Cichliformes</taxon>
        <taxon>Cichlidae</taxon>
        <taxon>New World cichlids</taxon>
        <taxon>Cichlasomatinae</taxon>
        <taxon>Heroini</taxon>
        <taxon>Amphilophus</taxon>
    </lineage>
</organism>
<feature type="compositionally biased region" description="Pro residues" evidence="1">
    <location>
        <begin position="1193"/>
        <end position="1205"/>
    </location>
</feature>
<feature type="compositionally biased region" description="Pro residues" evidence="1">
    <location>
        <begin position="1293"/>
        <end position="1311"/>
    </location>
</feature>
<feature type="compositionally biased region" description="Basic and acidic residues" evidence="1">
    <location>
        <begin position="1175"/>
        <end position="1186"/>
    </location>
</feature>
<feature type="region of interest" description="Disordered" evidence="1">
    <location>
        <begin position="641"/>
        <end position="679"/>
    </location>
</feature>
<keyword evidence="3" id="KW-1185">Reference proteome</keyword>
<feature type="compositionally biased region" description="Polar residues" evidence="1">
    <location>
        <begin position="206"/>
        <end position="227"/>
    </location>
</feature>
<feature type="compositionally biased region" description="Low complexity" evidence="1">
    <location>
        <begin position="566"/>
        <end position="605"/>
    </location>
</feature>
<feature type="region of interest" description="Disordered" evidence="1">
    <location>
        <begin position="256"/>
        <end position="277"/>
    </location>
</feature>
<name>A0A3Q0SD66_AMPCI</name>
<feature type="compositionally biased region" description="Pro residues" evidence="1">
    <location>
        <begin position="1374"/>
        <end position="1385"/>
    </location>
</feature>
<protein>
    <submittedName>
        <fullName evidence="2">Proline rich 12</fullName>
    </submittedName>
</protein>
<feature type="region of interest" description="Disordered" evidence="1">
    <location>
        <begin position="1339"/>
        <end position="1427"/>
    </location>
</feature>
<feature type="compositionally biased region" description="Gly residues" evidence="1">
    <location>
        <begin position="556"/>
        <end position="565"/>
    </location>
</feature>
<feature type="compositionally biased region" description="Polar residues" evidence="1">
    <location>
        <begin position="457"/>
        <end position="472"/>
    </location>
</feature>
<feature type="compositionally biased region" description="Pro residues" evidence="1">
    <location>
        <begin position="1340"/>
        <end position="1350"/>
    </location>
</feature>
<feature type="compositionally biased region" description="Basic and acidic residues" evidence="1">
    <location>
        <begin position="1530"/>
        <end position="1693"/>
    </location>
</feature>
<feature type="region of interest" description="Disordered" evidence="1">
    <location>
        <begin position="321"/>
        <end position="344"/>
    </location>
</feature>
<feature type="region of interest" description="Disordered" evidence="1">
    <location>
        <begin position="1291"/>
        <end position="1321"/>
    </location>
</feature>
<evidence type="ECO:0000313" key="3">
    <source>
        <dbReference type="Proteomes" id="UP000261340"/>
    </source>
</evidence>
<feature type="compositionally biased region" description="Basic residues" evidence="1">
    <location>
        <begin position="1046"/>
        <end position="1055"/>
    </location>
</feature>
<accession>A0A3Q0SD66</accession>
<feature type="region of interest" description="Disordered" evidence="1">
    <location>
        <begin position="1027"/>
        <end position="1102"/>
    </location>
</feature>
<dbReference type="Proteomes" id="UP000261340">
    <property type="component" value="Unplaced"/>
</dbReference>
<feature type="region of interest" description="Disordered" evidence="1">
    <location>
        <begin position="1175"/>
        <end position="1226"/>
    </location>
</feature>
<evidence type="ECO:0000256" key="1">
    <source>
        <dbReference type="SAM" id="MobiDB-lite"/>
    </source>
</evidence>
<feature type="region of interest" description="Disordered" evidence="1">
    <location>
        <begin position="542"/>
        <end position="622"/>
    </location>
</feature>